<dbReference type="EMBL" id="JAGKQH010000008">
    <property type="protein sequence ID" value="KAG6593420.1"/>
    <property type="molecule type" value="Genomic_DNA"/>
</dbReference>
<dbReference type="AlphaFoldDB" id="A0AAV6N733"/>
<feature type="non-terminal residue" evidence="4">
    <location>
        <position position="1"/>
    </location>
</feature>
<keyword evidence="1" id="KW-0175">Coiled coil</keyword>
<name>A0AAV6N733_9ROSI</name>
<comment type="caution">
    <text evidence="4">The sequence shown here is derived from an EMBL/GenBank/DDBJ whole genome shotgun (WGS) entry which is preliminary data.</text>
</comment>
<dbReference type="GO" id="GO:0000407">
    <property type="term" value="C:phagophore assembly site"/>
    <property type="evidence" value="ECO:0007669"/>
    <property type="project" value="TreeGrafter"/>
</dbReference>
<dbReference type="GO" id="GO:0034271">
    <property type="term" value="C:phosphatidylinositol 3-kinase complex, class III, type I"/>
    <property type="evidence" value="ECO:0007669"/>
    <property type="project" value="TreeGrafter"/>
</dbReference>
<dbReference type="GO" id="GO:0000423">
    <property type="term" value="P:mitophagy"/>
    <property type="evidence" value="ECO:0007669"/>
    <property type="project" value="TreeGrafter"/>
</dbReference>
<evidence type="ECO:0000259" key="3">
    <source>
        <dbReference type="Pfam" id="PF04111"/>
    </source>
</evidence>
<reference evidence="4 5" key="1">
    <citation type="journal article" date="2021" name="Hortic Res">
        <title>The domestication of Cucurbita argyrosperma as revealed by the genome of its wild relative.</title>
        <authorList>
            <person name="Barrera-Redondo J."/>
            <person name="Sanchez-de la Vega G."/>
            <person name="Aguirre-Liguori J.A."/>
            <person name="Castellanos-Morales G."/>
            <person name="Gutierrez-Guerrero Y.T."/>
            <person name="Aguirre-Dugua X."/>
            <person name="Aguirre-Planter E."/>
            <person name="Tenaillon M.I."/>
            <person name="Lira-Saade R."/>
            <person name="Eguiarte L.E."/>
        </authorList>
    </citation>
    <scope>NUCLEOTIDE SEQUENCE [LARGE SCALE GENOMIC DNA]</scope>
    <source>
        <strain evidence="4">JBR-2021</strain>
    </source>
</reference>
<evidence type="ECO:0000256" key="1">
    <source>
        <dbReference type="SAM" id="Coils"/>
    </source>
</evidence>
<dbReference type="PANTHER" id="PTHR12768">
    <property type="entry name" value="BECLIN 1"/>
    <property type="match status" value="1"/>
</dbReference>
<dbReference type="GO" id="GO:0030674">
    <property type="term" value="F:protein-macromolecule adaptor activity"/>
    <property type="evidence" value="ECO:0007669"/>
    <property type="project" value="TreeGrafter"/>
</dbReference>
<protein>
    <submittedName>
        <fullName evidence="4">Beclin-1-like protein</fullName>
    </submittedName>
</protein>
<evidence type="ECO:0000313" key="4">
    <source>
        <dbReference type="EMBL" id="KAG6593420.1"/>
    </source>
</evidence>
<gene>
    <name evidence="4" type="primary">ATG6</name>
    <name evidence="4" type="ORF">SDJN03_12896</name>
</gene>
<dbReference type="GO" id="GO:0006995">
    <property type="term" value="P:cellular response to nitrogen starvation"/>
    <property type="evidence" value="ECO:0007669"/>
    <property type="project" value="TreeGrafter"/>
</dbReference>
<dbReference type="PANTHER" id="PTHR12768:SF4">
    <property type="entry name" value="BECLIN-1"/>
    <property type="match status" value="1"/>
</dbReference>
<evidence type="ECO:0000313" key="5">
    <source>
        <dbReference type="Proteomes" id="UP000685013"/>
    </source>
</evidence>
<dbReference type="GO" id="GO:0045324">
    <property type="term" value="P:late endosome to vacuole transport"/>
    <property type="evidence" value="ECO:0007669"/>
    <property type="project" value="TreeGrafter"/>
</dbReference>
<dbReference type="InterPro" id="IPR007243">
    <property type="entry name" value="Atg6/Beclin"/>
</dbReference>
<dbReference type="InterPro" id="IPR040455">
    <property type="entry name" value="Atg6_BARA"/>
</dbReference>
<dbReference type="GO" id="GO:0000045">
    <property type="term" value="P:autophagosome assembly"/>
    <property type="evidence" value="ECO:0007669"/>
    <property type="project" value="TreeGrafter"/>
</dbReference>
<feature type="region of interest" description="Disordered" evidence="2">
    <location>
        <begin position="86"/>
        <end position="108"/>
    </location>
</feature>
<feature type="region of interest" description="Disordered" evidence="2">
    <location>
        <begin position="359"/>
        <end position="378"/>
    </location>
</feature>
<dbReference type="Pfam" id="PF04111">
    <property type="entry name" value="APG6"/>
    <property type="match status" value="1"/>
</dbReference>
<feature type="coiled-coil region" evidence="1">
    <location>
        <begin position="187"/>
        <end position="221"/>
    </location>
</feature>
<proteinExistence type="predicted"/>
<sequence>MFIDSAARAAANPYALSALTPMLISSSAIPLFDPVNFLTLIVDVLSSRFWNFRCDFFSMQGSGAHGASSMLASTRMDNSFVVLPKQRPQSQGVPRPREGAGQADTGQTGKTMEESFVVVYKNESPSDGGGMHIPSPDGAMQPNNSGFHTTITILKRAFEISKTQTQVEQPLCLECMRILSDKLDKEVEDVNRDIKAYEGCLKRLEGESRNVLSEADFLKEKLKEERDAILAKIEVSQAHLELLKRTNVLNDAFPIWHDGDFGTINNFRLGRLPKIPIFRHQSSLLFLSSSSDNVAGSRTTRSKNYSITQSFNKPEYWTKALKYTLCNLKWALYWFVGNTNFQPLSAIASSHNEVPSVGSLYTKGGADPRSGYRNSSNG</sequence>
<evidence type="ECO:0000256" key="2">
    <source>
        <dbReference type="SAM" id="MobiDB-lite"/>
    </source>
</evidence>
<dbReference type="GO" id="GO:0043548">
    <property type="term" value="F:phosphatidylinositol 3-kinase binding"/>
    <property type="evidence" value="ECO:0007669"/>
    <property type="project" value="TreeGrafter"/>
</dbReference>
<feature type="domain" description="Atg6 BARA" evidence="3">
    <location>
        <begin position="243"/>
        <end position="277"/>
    </location>
</feature>
<dbReference type="Proteomes" id="UP000685013">
    <property type="component" value="Chromosome 8"/>
</dbReference>
<dbReference type="GO" id="GO:0034272">
    <property type="term" value="C:phosphatidylinositol 3-kinase complex, class III, type II"/>
    <property type="evidence" value="ECO:0007669"/>
    <property type="project" value="TreeGrafter"/>
</dbReference>
<keyword evidence="5" id="KW-1185">Reference proteome</keyword>
<organism evidence="4 5">
    <name type="scientific">Cucurbita argyrosperma subsp. sororia</name>
    <dbReference type="NCBI Taxonomy" id="37648"/>
    <lineage>
        <taxon>Eukaryota</taxon>
        <taxon>Viridiplantae</taxon>
        <taxon>Streptophyta</taxon>
        <taxon>Embryophyta</taxon>
        <taxon>Tracheophyta</taxon>
        <taxon>Spermatophyta</taxon>
        <taxon>Magnoliopsida</taxon>
        <taxon>eudicotyledons</taxon>
        <taxon>Gunneridae</taxon>
        <taxon>Pentapetalae</taxon>
        <taxon>rosids</taxon>
        <taxon>fabids</taxon>
        <taxon>Cucurbitales</taxon>
        <taxon>Cucurbitaceae</taxon>
        <taxon>Cucurbiteae</taxon>
        <taxon>Cucurbita</taxon>
    </lineage>
</organism>
<accession>A0AAV6N733</accession>